<feature type="region of interest" description="Disordered" evidence="1">
    <location>
        <begin position="120"/>
        <end position="143"/>
    </location>
</feature>
<proteinExistence type="predicted"/>
<dbReference type="AlphaFoldDB" id="A0A9P8I562"/>
<sequence>MGIISDAEADIVDVTDDMEFDMGATIDRVIAVLREGMPDQEPEGPVAPDDGVLTFFQRFVLSKKQTPENWTGAPFEMSQTDVSTAKWRSSEGSSELSFRDSTEPMTVTVGHHCSAKARVEETGKSGQEEESKPMIPPLPNSSKLSLIMPERGRLIKMMVSEKVVSERGGKQAILDLYSFITRDHAVLYRPGEEPIDGTCHVEGCWMKMEGLHEDQRAIHIYTVDNKKDLKKLSSVHRPTWLIAFNVLLGPLKKNGIPISHSISIQLVRKDVVYCQFCLSNETFSAEKKLQAWTRDSDLTVRLEKYISQVHWPSPCPRPLCDAEANDGTSCWHSLRGAGEKGQKRRWEAVTSGNNDDLQPGTPHRFGGELKIIRLEETDGIEVIEYSTLYSFKSSPTSANRNSPREKRSRGPRQQLVTSMDPAISLLLISLSSISLTVKDHDRDTERSTVPGLTYIGNSPPDSSTPCSTESYGSTRGNYDRDGSPSLLGF</sequence>
<feature type="compositionally biased region" description="Polar residues" evidence="1">
    <location>
        <begin position="392"/>
        <end position="401"/>
    </location>
</feature>
<evidence type="ECO:0000313" key="2">
    <source>
        <dbReference type="EMBL" id="KAH0543480.1"/>
    </source>
</evidence>
<name>A0A9P8I562_9PEZI</name>
<dbReference type="EMBL" id="JAGHQL010000032">
    <property type="protein sequence ID" value="KAH0543480.1"/>
    <property type="molecule type" value="Genomic_DNA"/>
</dbReference>
<comment type="caution">
    <text evidence="2">The sequence shown here is derived from an EMBL/GenBank/DDBJ whole genome shotgun (WGS) entry which is preliminary data.</text>
</comment>
<protein>
    <submittedName>
        <fullName evidence="2">Uncharacterized protein</fullName>
    </submittedName>
</protein>
<evidence type="ECO:0000313" key="3">
    <source>
        <dbReference type="Proteomes" id="UP000698800"/>
    </source>
</evidence>
<feature type="compositionally biased region" description="Polar residues" evidence="1">
    <location>
        <begin position="455"/>
        <end position="476"/>
    </location>
</feature>
<accession>A0A9P8I562</accession>
<feature type="region of interest" description="Disordered" evidence="1">
    <location>
        <begin position="438"/>
        <end position="489"/>
    </location>
</feature>
<dbReference type="OrthoDB" id="5400577at2759"/>
<keyword evidence="3" id="KW-1185">Reference proteome</keyword>
<evidence type="ECO:0000256" key="1">
    <source>
        <dbReference type="SAM" id="MobiDB-lite"/>
    </source>
</evidence>
<feature type="region of interest" description="Disordered" evidence="1">
    <location>
        <begin position="392"/>
        <end position="415"/>
    </location>
</feature>
<gene>
    <name evidence="2" type="ORF">FGG08_002245</name>
</gene>
<reference evidence="2" key="1">
    <citation type="submission" date="2021-03" db="EMBL/GenBank/DDBJ databases">
        <title>Comparative genomics and phylogenomic investigation of the class Geoglossomycetes provide insights into ecological specialization and systematics.</title>
        <authorList>
            <person name="Melie T."/>
            <person name="Pirro S."/>
            <person name="Miller A.N."/>
            <person name="Quandt A."/>
        </authorList>
    </citation>
    <scope>NUCLEOTIDE SEQUENCE</scope>
    <source>
        <strain evidence="2">GBOQ0MN5Z8</strain>
    </source>
</reference>
<feature type="compositionally biased region" description="Basic and acidic residues" evidence="1">
    <location>
        <begin position="120"/>
        <end position="132"/>
    </location>
</feature>
<dbReference type="Proteomes" id="UP000698800">
    <property type="component" value="Unassembled WGS sequence"/>
</dbReference>
<organism evidence="2 3">
    <name type="scientific">Glutinoglossum americanum</name>
    <dbReference type="NCBI Taxonomy" id="1670608"/>
    <lineage>
        <taxon>Eukaryota</taxon>
        <taxon>Fungi</taxon>
        <taxon>Dikarya</taxon>
        <taxon>Ascomycota</taxon>
        <taxon>Pezizomycotina</taxon>
        <taxon>Geoglossomycetes</taxon>
        <taxon>Geoglossales</taxon>
        <taxon>Geoglossaceae</taxon>
        <taxon>Glutinoglossum</taxon>
    </lineage>
</organism>